<name>A0AAJ0HR49_9PEZI</name>
<organism evidence="3 4">
    <name type="scientific">Lasiosphaeria hispida</name>
    <dbReference type="NCBI Taxonomy" id="260671"/>
    <lineage>
        <taxon>Eukaryota</taxon>
        <taxon>Fungi</taxon>
        <taxon>Dikarya</taxon>
        <taxon>Ascomycota</taxon>
        <taxon>Pezizomycotina</taxon>
        <taxon>Sordariomycetes</taxon>
        <taxon>Sordariomycetidae</taxon>
        <taxon>Sordariales</taxon>
        <taxon>Lasiosphaeriaceae</taxon>
        <taxon>Lasiosphaeria</taxon>
    </lineage>
</organism>
<dbReference type="InterPro" id="IPR051693">
    <property type="entry name" value="UPF0046_metallophosphoest"/>
</dbReference>
<comment type="caution">
    <text evidence="3">The sequence shown here is derived from an EMBL/GenBank/DDBJ whole genome shotgun (WGS) entry which is preliminary data.</text>
</comment>
<dbReference type="PANTHER" id="PTHR12905">
    <property type="entry name" value="METALLOPHOSPHOESTERASE"/>
    <property type="match status" value="1"/>
</dbReference>
<evidence type="ECO:0000313" key="3">
    <source>
        <dbReference type="EMBL" id="KAK3359910.1"/>
    </source>
</evidence>
<dbReference type="Proteomes" id="UP001275084">
    <property type="component" value="Unassembled WGS sequence"/>
</dbReference>
<dbReference type="Gene3D" id="3.60.21.10">
    <property type="match status" value="1"/>
</dbReference>
<evidence type="ECO:0000313" key="4">
    <source>
        <dbReference type="Proteomes" id="UP001275084"/>
    </source>
</evidence>
<evidence type="ECO:0000256" key="1">
    <source>
        <dbReference type="SAM" id="MobiDB-lite"/>
    </source>
</evidence>
<dbReference type="EMBL" id="JAUIQD010000002">
    <property type="protein sequence ID" value="KAK3359910.1"/>
    <property type="molecule type" value="Genomic_DNA"/>
</dbReference>
<accession>A0AAJ0HR49</accession>
<dbReference type="AlphaFoldDB" id="A0AAJ0HR49"/>
<feature type="region of interest" description="Disordered" evidence="1">
    <location>
        <begin position="223"/>
        <end position="282"/>
    </location>
</feature>
<dbReference type="SUPFAM" id="SSF56300">
    <property type="entry name" value="Metallo-dependent phosphatases"/>
    <property type="match status" value="1"/>
</dbReference>
<reference evidence="3" key="1">
    <citation type="journal article" date="2023" name="Mol. Phylogenet. Evol.">
        <title>Genome-scale phylogeny and comparative genomics of the fungal order Sordariales.</title>
        <authorList>
            <person name="Hensen N."/>
            <person name="Bonometti L."/>
            <person name="Westerberg I."/>
            <person name="Brannstrom I.O."/>
            <person name="Guillou S."/>
            <person name="Cros-Aarteil S."/>
            <person name="Calhoun S."/>
            <person name="Haridas S."/>
            <person name="Kuo A."/>
            <person name="Mondo S."/>
            <person name="Pangilinan J."/>
            <person name="Riley R."/>
            <person name="LaButti K."/>
            <person name="Andreopoulos B."/>
            <person name="Lipzen A."/>
            <person name="Chen C."/>
            <person name="Yan M."/>
            <person name="Daum C."/>
            <person name="Ng V."/>
            <person name="Clum A."/>
            <person name="Steindorff A."/>
            <person name="Ohm R.A."/>
            <person name="Martin F."/>
            <person name="Silar P."/>
            <person name="Natvig D.O."/>
            <person name="Lalanne C."/>
            <person name="Gautier V."/>
            <person name="Ament-Velasquez S.L."/>
            <person name="Kruys A."/>
            <person name="Hutchinson M.I."/>
            <person name="Powell A.J."/>
            <person name="Barry K."/>
            <person name="Miller A.N."/>
            <person name="Grigoriev I.V."/>
            <person name="Debuchy R."/>
            <person name="Gladieux P."/>
            <person name="Hiltunen Thoren M."/>
            <person name="Johannesson H."/>
        </authorList>
    </citation>
    <scope>NUCLEOTIDE SEQUENCE</scope>
    <source>
        <strain evidence="3">CBS 955.72</strain>
    </source>
</reference>
<feature type="compositionally biased region" description="Basic and acidic residues" evidence="1">
    <location>
        <begin position="167"/>
        <end position="179"/>
    </location>
</feature>
<feature type="region of interest" description="Disordered" evidence="1">
    <location>
        <begin position="167"/>
        <end position="197"/>
    </location>
</feature>
<feature type="compositionally biased region" description="Low complexity" evidence="1">
    <location>
        <begin position="265"/>
        <end position="280"/>
    </location>
</feature>
<dbReference type="Pfam" id="PF00149">
    <property type="entry name" value="Metallophos"/>
    <property type="match status" value="1"/>
</dbReference>
<reference evidence="3" key="2">
    <citation type="submission" date="2023-06" db="EMBL/GenBank/DDBJ databases">
        <authorList>
            <consortium name="Lawrence Berkeley National Laboratory"/>
            <person name="Haridas S."/>
            <person name="Hensen N."/>
            <person name="Bonometti L."/>
            <person name="Westerberg I."/>
            <person name="Brannstrom I.O."/>
            <person name="Guillou S."/>
            <person name="Cros-Aarteil S."/>
            <person name="Calhoun S."/>
            <person name="Kuo A."/>
            <person name="Mondo S."/>
            <person name="Pangilinan J."/>
            <person name="Riley R."/>
            <person name="Labutti K."/>
            <person name="Andreopoulos B."/>
            <person name="Lipzen A."/>
            <person name="Chen C."/>
            <person name="Yanf M."/>
            <person name="Daum C."/>
            <person name="Ng V."/>
            <person name="Clum A."/>
            <person name="Steindorff A."/>
            <person name="Ohm R."/>
            <person name="Martin F."/>
            <person name="Silar P."/>
            <person name="Natvig D."/>
            <person name="Lalanne C."/>
            <person name="Gautier V."/>
            <person name="Ament-Velasquez S.L."/>
            <person name="Kruys A."/>
            <person name="Hutchinson M.I."/>
            <person name="Powell A.J."/>
            <person name="Barry K."/>
            <person name="Miller A.N."/>
            <person name="Grigoriev I.V."/>
            <person name="Debuchy R."/>
            <person name="Gladieux P."/>
            <person name="Thoren M.H."/>
            <person name="Johannesson H."/>
        </authorList>
    </citation>
    <scope>NUCLEOTIDE SEQUENCE</scope>
    <source>
        <strain evidence="3">CBS 955.72</strain>
    </source>
</reference>
<keyword evidence="4" id="KW-1185">Reference proteome</keyword>
<dbReference type="PANTHER" id="PTHR12905:SF16">
    <property type="entry name" value="SER_THR PROTEIN PHOSPHATASE FAMILY PROTEIN (AFU_ORTHOLOGUE AFUA_1G06000)"/>
    <property type="match status" value="1"/>
</dbReference>
<dbReference type="GO" id="GO:0016787">
    <property type="term" value="F:hydrolase activity"/>
    <property type="evidence" value="ECO:0007669"/>
    <property type="project" value="InterPro"/>
</dbReference>
<gene>
    <name evidence="3" type="ORF">B0T25DRAFT_114304</name>
</gene>
<dbReference type="InterPro" id="IPR004843">
    <property type="entry name" value="Calcineurin-like_PHP"/>
</dbReference>
<protein>
    <recommendedName>
        <fullName evidence="2">Calcineurin-like phosphoesterase domain-containing protein</fullName>
    </recommendedName>
</protein>
<proteinExistence type="predicted"/>
<feature type="domain" description="Calcineurin-like phosphoesterase" evidence="2">
    <location>
        <begin position="10"/>
        <end position="164"/>
    </location>
</feature>
<sequence>MQWLEKADFEAKIVIAGNHDITLDKDFYSQHGRQFHNKESQDSSRCISLLSSPAVTYLCHSSATIRLGDTSDPGTEFTVFGSPYSPRVGLWAFGYDRPDATMGTPGTKLWDAIPPNTDILITHTPPYTHCDRGPLTDVSLGCEILQKTLWRVRPRLHICGHIHPGRGAERVRWGTDKPENTNTTRWEDPAPDSKSSKMSLVDLTARNGNQPLDFQRSARYELHAPGSHPIPDTASDPARGSPCCSPTPQPEESQPSDPDDRVSRDSSSGASSPSSATPAAGANLATDALGPAADEGWMGRGETCIVNCAIMATNWPHKGGKKLNKPIVVDLDLPVWR</sequence>
<dbReference type="InterPro" id="IPR029052">
    <property type="entry name" value="Metallo-depent_PP-like"/>
</dbReference>
<evidence type="ECO:0000259" key="2">
    <source>
        <dbReference type="Pfam" id="PF00149"/>
    </source>
</evidence>